<feature type="domain" description="Stealth protein CR3 conserved region 3" evidence="5">
    <location>
        <begin position="208"/>
        <end position="252"/>
    </location>
</feature>
<evidence type="ECO:0000259" key="3">
    <source>
        <dbReference type="Pfam" id="PF11380"/>
    </source>
</evidence>
<dbReference type="Pfam" id="PF17101">
    <property type="entry name" value="Stealth_CR1"/>
    <property type="match status" value="1"/>
</dbReference>
<dbReference type="Pfam" id="PF11380">
    <property type="entry name" value="Stealth_CR2"/>
    <property type="match status" value="1"/>
</dbReference>
<sequence>MIDFVILWVDGSDPKWIDEYNRYLPSDDIHKESLFRSWDNLEYWFRGVERFSPWVNKIHFVTWGHIPKWLNPNHPKLNIVKHSDYIDDSCLPTFNSHPIEINLHRIEGLAEKFVLFNDDTFLISSVLPERFFVDGLPCDLLISNALSSSSGVGHFVLNNLEILNRHFKKSDSIKRDFSKWFSPKYGRDILRNIALLPWSRFTGFVDPHMPQPYLKSTFDRVWQAEERELLRTSSSRFRGCDDISPYLFRYWHLVKGEFVPMSTRDTKYMTIDSNSVDSGLIDETILSGRYNMVCLNDGGGIDDTAEFERAKRGIQNSLMRLLPDKSSYEL</sequence>
<dbReference type="PANTHER" id="PTHR24045">
    <property type="match status" value="1"/>
</dbReference>
<evidence type="ECO:0000256" key="2">
    <source>
        <dbReference type="ARBA" id="ARBA00022679"/>
    </source>
</evidence>
<proteinExistence type="inferred from homology"/>
<evidence type="ECO:0000259" key="5">
    <source>
        <dbReference type="Pfam" id="PF17102"/>
    </source>
</evidence>
<dbReference type="GO" id="GO:0016772">
    <property type="term" value="F:transferase activity, transferring phosphorus-containing groups"/>
    <property type="evidence" value="ECO:0007669"/>
    <property type="project" value="InterPro"/>
</dbReference>
<evidence type="ECO:0000313" key="6">
    <source>
        <dbReference type="EMBL" id="SFV56732.1"/>
    </source>
</evidence>
<dbReference type="Pfam" id="PF17102">
    <property type="entry name" value="Stealth_CR3"/>
    <property type="match status" value="1"/>
</dbReference>
<gene>
    <name evidence="6" type="ORF">MNB_SV-6-280</name>
</gene>
<reference evidence="6" key="1">
    <citation type="submission" date="2016-10" db="EMBL/GenBank/DDBJ databases">
        <authorList>
            <person name="de Groot N.N."/>
        </authorList>
    </citation>
    <scope>NUCLEOTIDE SEQUENCE</scope>
</reference>
<accession>A0A1W1BTF1</accession>
<feature type="domain" description="Stealth protein CR2 conserved region 2" evidence="3">
    <location>
        <begin position="35"/>
        <end position="133"/>
    </location>
</feature>
<organism evidence="6">
    <name type="scientific">hydrothermal vent metagenome</name>
    <dbReference type="NCBI Taxonomy" id="652676"/>
    <lineage>
        <taxon>unclassified sequences</taxon>
        <taxon>metagenomes</taxon>
        <taxon>ecological metagenomes</taxon>
    </lineage>
</organism>
<feature type="domain" description="Stealth protein CR1 conserved region 1" evidence="4">
    <location>
        <begin position="2"/>
        <end position="26"/>
    </location>
</feature>
<comment type="similarity">
    <text evidence="1">Belongs to the stealth family.</text>
</comment>
<keyword evidence="2 6" id="KW-0808">Transferase</keyword>
<dbReference type="EMBL" id="FPHC01000040">
    <property type="protein sequence ID" value="SFV56732.1"/>
    <property type="molecule type" value="Genomic_DNA"/>
</dbReference>
<name>A0A1W1BTF1_9ZZZZ</name>
<dbReference type="InterPro" id="IPR031358">
    <property type="entry name" value="Stealth_CR1"/>
</dbReference>
<evidence type="ECO:0000256" key="1">
    <source>
        <dbReference type="ARBA" id="ARBA00007583"/>
    </source>
</evidence>
<dbReference type="GO" id="GO:0005794">
    <property type="term" value="C:Golgi apparatus"/>
    <property type="evidence" value="ECO:0007669"/>
    <property type="project" value="TreeGrafter"/>
</dbReference>
<dbReference type="PANTHER" id="PTHR24045:SF0">
    <property type="entry name" value="N-ACETYLGLUCOSAMINE-1-PHOSPHOTRANSFERASE SUBUNITS ALPHA_BETA"/>
    <property type="match status" value="1"/>
</dbReference>
<dbReference type="InterPro" id="IPR047141">
    <property type="entry name" value="Stealth"/>
</dbReference>
<protein>
    <submittedName>
        <fullName evidence="6">Glycosyltransferase</fullName>
    </submittedName>
</protein>
<evidence type="ECO:0000259" key="4">
    <source>
        <dbReference type="Pfam" id="PF17101"/>
    </source>
</evidence>
<dbReference type="InterPro" id="IPR031357">
    <property type="entry name" value="Stealth_CR3"/>
</dbReference>
<dbReference type="InterPro" id="IPR021520">
    <property type="entry name" value="Stealth_CR2"/>
</dbReference>
<dbReference type="AlphaFoldDB" id="A0A1W1BTF1"/>